<gene>
    <name evidence="4" type="ORF">ILEXP_LOCUS39033</name>
</gene>
<dbReference type="GO" id="GO:0006353">
    <property type="term" value="P:DNA-templated transcription termination"/>
    <property type="evidence" value="ECO:0007669"/>
    <property type="project" value="UniProtKB-KW"/>
</dbReference>
<protein>
    <submittedName>
        <fullName evidence="4">Uncharacterized protein</fullName>
    </submittedName>
</protein>
<reference evidence="4 5" key="1">
    <citation type="submission" date="2024-02" db="EMBL/GenBank/DDBJ databases">
        <authorList>
            <person name="Vignale AGUSTIN F."/>
            <person name="Sosa J E."/>
            <person name="Modenutti C."/>
        </authorList>
    </citation>
    <scope>NUCLEOTIDE SEQUENCE [LARGE SCALE GENOMIC DNA]</scope>
</reference>
<keyword evidence="5" id="KW-1185">Reference proteome</keyword>
<dbReference type="AlphaFoldDB" id="A0ABC8TRS2"/>
<evidence type="ECO:0000313" key="5">
    <source>
        <dbReference type="Proteomes" id="UP001642360"/>
    </source>
</evidence>
<proteinExistence type="inferred from homology"/>
<dbReference type="EMBL" id="CAUOFW020005317">
    <property type="protein sequence ID" value="CAK9169574.1"/>
    <property type="molecule type" value="Genomic_DNA"/>
</dbReference>
<comment type="caution">
    <text evidence="4">The sequence shown here is derived from an EMBL/GenBank/DDBJ whole genome shotgun (WGS) entry which is preliminary data.</text>
</comment>
<dbReference type="Gene3D" id="1.25.70.10">
    <property type="entry name" value="Transcription termination factor 3, mitochondrial"/>
    <property type="match status" value="1"/>
</dbReference>
<comment type="similarity">
    <text evidence="1">Belongs to the mTERF family.</text>
</comment>
<evidence type="ECO:0000256" key="1">
    <source>
        <dbReference type="ARBA" id="ARBA00007692"/>
    </source>
</evidence>
<organism evidence="4 5">
    <name type="scientific">Ilex paraguariensis</name>
    <name type="common">yerba mate</name>
    <dbReference type="NCBI Taxonomy" id="185542"/>
    <lineage>
        <taxon>Eukaryota</taxon>
        <taxon>Viridiplantae</taxon>
        <taxon>Streptophyta</taxon>
        <taxon>Embryophyta</taxon>
        <taxon>Tracheophyta</taxon>
        <taxon>Spermatophyta</taxon>
        <taxon>Magnoliopsida</taxon>
        <taxon>eudicotyledons</taxon>
        <taxon>Gunneridae</taxon>
        <taxon>Pentapetalae</taxon>
        <taxon>asterids</taxon>
        <taxon>campanulids</taxon>
        <taxon>Aquifoliales</taxon>
        <taxon>Aquifoliaceae</taxon>
        <taxon>Ilex</taxon>
    </lineage>
</organism>
<keyword evidence="2" id="KW-0804">Transcription</keyword>
<name>A0ABC8TRS2_9AQUA</name>
<dbReference type="InterPro" id="IPR003690">
    <property type="entry name" value="MTERF"/>
</dbReference>
<dbReference type="InterPro" id="IPR038538">
    <property type="entry name" value="MTERF_sf"/>
</dbReference>
<keyword evidence="2" id="KW-0806">Transcription termination</keyword>
<keyword evidence="2" id="KW-0805">Transcription regulation</keyword>
<evidence type="ECO:0000313" key="4">
    <source>
        <dbReference type="EMBL" id="CAK9169574.1"/>
    </source>
</evidence>
<dbReference type="PANTHER" id="PTHR13068">
    <property type="entry name" value="CGI-12 PROTEIN-RELATED"/>
    <property type="match status" value="1"/>
</dbReference>
<dbReference type="Pfam" id="PF02536">
    <property type="entry name" value="mTERF"/>
    <property type="match status" value="1"/>
</dbReference>
<dbReference type="PANTHER" id="PTHR13068:SF173">
    <property type="entry name" value="EMB|CAB62602.1"/>
    <property type="match status" value="1"/>
</dbReference>
<sequence>MRHCDLKNLVSKVLDMGFVLESRMRTPGLLRTSEEKLKLGIQFFMNNMKFDKTVLVRNPTCLMHSMKERVIPRYRVLQIIASNRLLKKQPSFITLLMLPEVEFLEKFISRFIDDAEQLLMAYNGHVLDFCE</sequence>
<accession>A0ABC8TRS2</accession>
<evidence type="ECO:0000256" key="3">
    <source>
        <dbReference type="ARBA" id="ARBA00022946"/>
    </source>
</evidence>
<keyword evidence="3" id="KW-0809">Transit peptide</keyword>
<evidence type="ECO:0000256" key="2">
    <source>
        <dbReference type="ARBA" id="ARBA00022472"/>
    </source>
</evidence>
<dbReference type="Proteomes" id="UP001642360">
    <property type="component" value="Unassembled WGS sequence"/>
</dbReference>